<dbReference type="STRING" id="1230097.A0A423WJQ2"/>
<dbReference type="EMBL" id="LKEB01000049">
    <property type="protein sequence ID" value="ROW03623.1"/>
    <property type="molecule type" value="Genomic_DNA"/>
</dbReference>
<evidence type="ECO:0000256" key="1">
    <source>
        <dbReference type="ARBA" id="ARBA00022801"/>
    </source>
</evidence>
<feature type="domain" description="Alpha/beta hydrolase fold-3" evidence="2">
    <location>
        <begin position="128"/>
        <end position="343"/>
    </location>
</feature>
<dbReference type="GO" id="GO:0016787">
    <property type="term" value="F:hydrolase activity"/>
    <property type="evidence" value="ECO:0007669"/>
    <property type="project" value="UniProtKB-KW"/>
</dbReference>
<dbReference type="InterPro" id="IPR029058">
    <property type="entry name" value="AB_hydrolase_fold"/>
</dbReference>
<dbReference type="Proteomes" id="UP000285146">
    <property type="component" value="Unassembled WGS sequence"/>
</dbReference>
<name>A0A423WJQ2_9PEZI</name>
<sequence length="371" mass="40905">MAPPLAIQPLKAIYTTFIVLTVPVRATYLYLKYLAKPRHPEWNASMSLSSALLDLFFHYSTVTRSRHVLDDDPKKAKERFVQIEPPPPTFFSGVLAPTGPVKPAPVKGVWLPSLPPTNSAELKKEKVILHFPGGGFVVTFGHDFSGRPITEMFTQHLGATRVLWSYYRLAESEETRFPAAVQDALTFYRYALSLGYEPENIILSGDSAGGNVAVALLRYLEASKLPDLPPPGGVIVFSPWVSVTAGAGADFEKCDNHKSDYLNGPFLQWGAESYLPPGGLVPADVQPYISPVHHPFQTSVPIFIWAGAAEAFYSDIKAFADEMAGTQGNKVRFHAQERAAHDLLMNLSLFKLEEGFYAAMKEACKFLNNAE</sequence>
<accession>A0A423WJQ2</accession>
<dbReference type="OrthoDB" id="2152029at2759"/>
<evidence type="ECO:0000313" key="4">
    <source>
        <dbReference type="Proteomes" id="UP000285146"/>
    </source>
</evidence>
<evidence type="ECO:0000259" key="2">
    <source>
        <dbReference type="Pfam" id="PF07859"/>
    </source>
</evidence>
<dbReference type="PANTHER" id="PTHR48081:SF8">
    <property type="entry name" value="ALPHA_BETA HYDROLASE FOLD-3 DOMAIN-CONTAINING PROTEIN-RELATED"/>
    <property type="match status" value="1"/>
</dbReference>
<dbReference type="PANTHER" id="PTHR48081">
    <property type="entry name" value="AB HYDROLASE SUPERFAMILY PROTEIN C4A8.06C"/>
    <property type="match status" value="1"/>
</dbReference>
<reference evidence="3 4" key="1">
    <citation type="submission" date="2015-09" db="EMBL/GenBank/DDBJ databases">
        <title>Host preference determinants of Valsa canker pathogens revealed by comparative genomics.</title>
        <authorList>
            <person name="Yin Z."/>
            <person name="Huang L."/>
        </authorList>
    </citation>
    <scope>NUCLEOTIDE SEQUENCE [LARGE SCALE GENOMIC DNA]</scope>
    <source>
        <strain evidence="3 4">SXYLt</strain>
    </source>
</reference>
<evidence type="ECO:0000313" key="3">
    <source>
        <dbReference type="EMBL" id="ROW03623.1"/>
    </source>
</evidence>
<dbReference type="InParanoid" id="A0A423WJQ2"/>
<proteinExistence type="predicted"/>
<dbReference type="SUPFAM" id="SSF53474">
    <property type="entry name" value="alpha/beta-Hydrolases"/>
    <property type="match status" value="1"/>
</dbReference>
<dbReference type="InterPro" id="IPR013094">
    <property type="entry name" value="AB_hydrolase_3"/>
</dbReference>
<dbReference type="Pfam" id="PF07859">
    <property type="entry name" value="Abhydrolase_3"/>
    <property type="match status" value="1"/>
</dbReference>
<protein>
    <recommendedName>
        <fullName evidence="2">Alpha/beta hydrolase fold-3 domain-containing protein</fullName>
    </recommendedName>
</protein>
<keyword evidence="4" id="KW-1185">Reference proteome</keyword>
<gene>
    <name evidence="3" type="ORF">VPNG_07146</name>
</gene>
<organism evidence="3 4">
    <name type="scientific">Cytospora leucostoma</name>
    <dbReference type="NCBI Taxonomy" id="1230097"/>
    <lineage>
        <taxon>Eukaryota</taxon>
        <taxon>Fungi</taxon>
        <taxon>Dikarya</taxon>
        <taxon>Ascomycota</taxon>
        <taxon>Pezizomycotina</taxon>
        <taxon>Sordariomycetes</taxon>
        <taxon>Sordariomycetidae</taxon>
        <taxon>Diaporthales</taxon>
        <taxon>Cytosporaceae</taxon>
        <taxon>Cytospora</taxon>
    </lineage>
</organism>
<dbReference type="Gene3D" id="3.40.50.1820">
    <property type="entry name" value="alpha/beta hydrolase"/>
    <property type="match status" value="1"/>
</dbReference>
<dbReference type="InterPro" id="IPR050300">
    <property type="entry name" value="GDXG_lipolytic_enzyme"/>
</dbReference>
<keyword evidence="1" id="KW-0378">Hydrolase</keyword>
<dbReference type="AlphaFoldDB" id="A0A423WJQ2"/>
<comment type="caution">
    <text evidence="3">The sequence shown here is derived from an EMBL/GenBank/DDBJ whole genome shotgun (WGS) entry which is preliminary data.</text>
</comment>